<reference evidence="3 4" key="1">
    <citation type="journal article" date="2015" name="Genome Announc.">
        <title>Expanding the biotechnology potential of lactobacilli through comparative genomics of 213 strains and associated genera.</title>
        <authorList>
            <person name="Sun Z."/>
            <person name="Harris H.M."/>
            <person name="McCann A."/>
            <person name="Guo C."/>
            <person name="Argimon S."/>
            <person name="Zhang W."/>
            <person name="Yang X."/>
            <person name="Jeffery I.B."/>
            <person name="Cooney J.C."/>
            <person name="Kagawa T.F."/>
            <person name="Liu W."/>
            <person name="Song Y."/>
            <person name="Salvetti E."/>
            <person name="Wrobel A."/>
            <person name="Rasinkangas P."/>
            <person name="Parkhill J."/>
            <person name="Rea M.C."/>
            <person name="O'Sullivan O."/>
            <person name="Ritari J."/>
            <person name="Douillard F.P."/>
            <person name="Paul Ross R."/>
            <person name="Yang R."/>
            <person name="Briner A.E."/>
            <person name="Felis G.E."/>
            <person name="de Vos W.M."/>
            <person name="Barrangou R."/>
            <person name="Klaenhammer T.R."/>
            <person name="Caufield P.W."/>
            <person name="Cui Y."/>
            <person name="Zhang H."/>
            <person name="O'Toole P.W."/>
        </authorList>
    </citation>
    <scope>NUCLEOTIDE SEQUENCE [LARGE SCALE GENOMIC DNA]</scope>
    <source>
        <strain evidence="3 4">DSM 20314</strain>
    </source>
</reference>
<evidence type="ECO:0000259" key="2">
    <source>
        <dbReference type="Pfam" id="PF13240"/>
    </source>
</evidence>
<gene>
    <name evidence="3" type="ORF">FD24_GL001991</name>
</gene>
<evidence type="ECO:0000313" key="3">
    <source>
        <dbReference type="EMBL" id="KRK22063.1"/>
    </source>
</evidence>
<keyword evidence="1" id="KW-0472">Membrane</keyword>
<name>A0A837R4M8_LACPE</name>
<feature type="transmembrane region" description="Helical" evidence="1">
    <location>
        <begin position="88"/>
        <end position="109"/>
    </location>
</feature>
<dbReference type="Pfam" id="PF13240">
    <property type="entry name" value="Zn_Ribbon_1"/>
    <property type="match status" value="1"/>
</dbReference>
<keyword evidence="1" id="KW-1133">Transmembrane helix</keyword>
<organism evidence="3 4">
    <name type="scientific">Lactiplantibacillus pentosus DSM 20314</name>
    <dbReference type="NCBI Taxonomy" id="1423791"/>
    <lineage>
        <taxon>Bacteria</taxon>
        <taxon>Bacillati</taxon>
        <taxon>Bacillota</taxon>
        <taxon>Bacilli</taxon>
        <taxon>Lactobacillales</taxon>
        <taxon>Lactobacillaceae</taxon>
        <taxon>Lactiplantibacillus</taxon>
    </lineage>
</organism>
<proteinExistence type="predicted"/>
<protein>
    <recommendedName>
        <fullName evidence="2">Zinc-ribbon domain-containing protein</fullName>
    </recommendedName>
</protein>
<evidence type="ECO:0000256" key="1">
    <source>
        <dbReference type="SAM" id="Phobius"/>
    </source>
</evidence>
<dbReference type="InterPro" id="IPR026870">
    <property type="entry name" value="Zinc_ribbon_dom"/>
</dbReference>
<dbReference type="EMBL" id="AZCU01000028">
    <property type="protein sequence ID" value="KRK22063.1"/>
    <property type="molecule type" value="Genomic_DNA"/>
</dbReference>
<evidence type="ECO:0000313" key="4">
    <source>
        <dbReference type="Proteomes" id="UP000051020"/>
    </source>
</evidence>
<comment type="caution">
    <text evidence="3">The sequence shown here is derived from an EMBL/GenBank/DDBJ whole genome shotgun (WGS) entry which is preliminary data.</text>
</comment>
<feature type="domain" description="Zinc-ribbon" evidence="2">
    <location>
        <begin position="37"/>
        <end position="57"/>
    </location>
</feature>
<accession>A0A837R4M8</accession>
<dbReference type="AlphaFoldDB" id="A0A837R4M8"/>
<keyword evidence="1" id="KW-0812">Transmembrane</keyword>
<sequence length="223" mass="25705">MSRGFYIKILITAILVIKLYYIKVLPWRITMDKDTKYCVNCGEKIPKSARFCEKCGSAQPELDSSPKTTAEDQVAKKGPRKKHIWSKWWFWLLVIICIFLVALGLRFAVNHTKGPDTIASEIQSGLRHDTTDYGDAKVSWNDDAEVMEVRLPTDSRVIRSTYQGETALWNSLVRELQDDSKKIARDNNKKYSYIEIMAPKSSKYVWLEVDQGKIKYNTADNLK</sequence>
<dbReference type="Proteomes" id="UP000051020">
    <property type="component" value="Unassembled WGS sequence"/>
</dbReference>
<feature type="transmembrane region" description="Helical" evidence="1">
    <location>
        <begin position="6"/>
        <end position="22"/>
    </location>
</feature>